<dbReference type="Proteomes" id="UP000663879">
    <property type="component" value="Unassembled WGS sequence"/>
</dbReference>
<dbReference type="Pfam" id="PF15073">
    <property type="entry name" value="SPATA48"/>
    <property type="match status" value="1"/>
</dbReference>
<sequence length="457" mass="52029">MAQVVAEAPYTIENSTHLSRPDFKTFLHPDTNVGETDVTEFTDEKKFRELHIPNSTGPLNYDVTCCDNNLAVKAPMPITTKKRTEFRILDPCSGFISPAGEFYLRSEKTHLGTFGKSRVEPQTTIPQTIHSVRTRQEAIDELKRAREGEGEPILNWSDNKISDTVLRARLGGWTSESKLPTNTESADSPYRLRHIFPNMKTGYNDEAFRDELAKKYLYTTSTQEMYSNVNWDNKVPKKLHAPITTYEFGKSDPLKPPLTGSTKPELFQTVAGSAWDRVQYRNPNFFREAVSFTAPSIRGNHLPGYSGHIGGKNLQHMDDVIEKFTPFTVLRTQQPKEPEPNYKPNIPGYTGHVHNFKTTSVSHYDDKGRPYTTTAAYHRQLPMEIPTENYSLAGDFSRIQTRVPPQNAYDQIKRPVDIGINNSIDNVKHPIVNMKDTNHQNFLVANREKEIKSILKQ</sequence>
<evidence type="ECO:0000313" key="2">
    <source>
        <dbReference type="Proteomes" id="UP000663879"/>
    </source>
</evidence>
<dbReference type="EMBL" id="CAJNOC010000008">
    <property type="protein sequence ID" value="CAF0704702.1"/>
    <property type="molecule type" value="Genomic_DNA"/>
</dbReference>
<dbReference type="AlphaFoldDB" id="A0A813M2Y6"/>
<evidence type="ECO:0000313" key="1">
    <source>
        <dbReference type="EMBL" id="CAF0704702.1"/>
    </source>
</evidence>
<name>A0A813M2Y6_9BILA</name>
<comment type="caution">
    <text evidence="1">The sequence shown here is derived from an EMBL/GenBank/DDBJ whole genome shotgun (WGS) entry which is preliminary data.</text>
</comment>
<reference evidence="1" key="1">
    <citation type="submission" date="2021-02" db="EMBL/GenBank/DDBJ databases">
        <authorList>
            <person name="Nowell W R."/>
        </authorList>
    </citation>
    <scope>NUCLEOTIDE SEQUENCE</scope>
    <source>
        <strain evidence="1">Ploen Becks lab</strain>
    </source>
</reference>
<dbReference type="InterPro" id="IPR027867">
    <property type="entry name" value="SPATA48"/>
</dbReference>
<keyword evidence="2" id="KW-1185">Reference proteome</keyword>
<protein>
    <submittedName>
        <fullName evidence="1">Uncharacterized protein</fullName>
    </submittedName>
</protein>
<proteinExistence type="predicted"/>
<dbReference type="PANTHER" id="PTHR34759">
    <property type="entry name" value="SPERMATOGENESIS-ASSOCIATED PROTEIN 48"/>
    <property type="match status" value="1"/>
</dbReference>
<accession>A0A813M2Y6</accession>
<dbReference type="PANTHER" id="PTHR34759:SF1">
    <property type="entry name" value="SPERMATOGENESIS-ASSOCIATED PROTEIN 48"/>
    <property type="match status" value="1"/>
</dbReference>
<gene>
    <name evidence="1" type="ORF">OXX778_LOCUS179</name>
</gene>
<organism evidence="1 2">
    <name type="scientific">Brachionus calyciflorus</name>
    <dbReference type="NCBI Taxonomy" id="104777"/>
    <lineage>
        <taxon>Eukaryota</taxon>
        <taxon>Metazoa</taxon>
        <taxon>Spiralia</taxon>
        <taxon>Gnathifera</taxon>
        <taxon>Rotifera</taxon>
        <taxon>Eurotatoria</taxon>
        <taxon>Monogononta</taxon>
        <taxon>Pseudotrocha</taxon>
        <taxon>Ploima</taxon>
        <taxon>Brachionidae</taxon>
        <taxon>Brachionus</taxon>
    </lineage>
</organism>
<dbReference type="OrthoDB" id="5983862at2759"/>